<dbReference type="Pfam" id="PF21359">
    <property type="entry name" value="zf_topless"/>
    <property type="match status" value="2"/>
</dbReference>
<evidence type="ECO:0000256" key="2">
    <source>
        <dbReference type="ARBA" id="ARBA00022737"/>
    </source>
</evidence>
<dbReference type="PROSITE" id="PS50082">
    <property type="entry name" value="WD_REPEATS_2"/>
    <property type="match status" value="1"/>
</dbReference>
<feature type="region of interest" description="Disordered" evidence="4">
    <location>
        <begin position="1048"/>
        <end position="1075"/>
    </location>
</feature>
<dbReference type="Gramene" id="OE9A015329T1">
    <property type="protein sequence ID" value="OE9A015329C1"/>
    <property type="gene ID" value="OE9A015329"/>
</dbReference>
<dbReference type="InterPro" id="IPR048419">
    <property type="entry name" value="Topless_Znf"/>
</dbReference>
<dbReference type="Gene3D" id="2.130.10.10">
    <property type="entry name" value="YVTN repeat-like/Quinoprotein amine dehydrogenase"/>
    <property type="match status" value="2"/>
</dbReference>
<dbReference type="PROSITE" id="PS50294">
    <property type="entry name" value="WD_REPEATS_REGION"/>
    <property type="match status" value="1"/>
</dbReference>
<evidence type="ECO:0000313" key="7">
    <source>
        <dbReference type="Proteomes" id="UP000594638"/>
    </source>
</evidence>
<feature type="domain" description="CTLH" evidence="5">
    <location>
        <begin position="1"/>
        <end position="55"/>
    </location>
</feature>
<evidence type="ECO:0000256" key="4">
    <source>
        <dbReference type="SAM" id="MobiDB-lite"/>
    </source>
</evidence>
<proteinExistence type="predicted"/>
<dbReference type="SMART" id="SM00668">
    <property type="entry name" value="CTLH"/>
    <property type="match status" value="1"/>
</dbReference>
<feature type="region of interest" description="Disordered" evidence="4">
    <location>
        <begin position="281"/>
        <end position="315"/>
    </location>
</feature>
<dbReference type="PANTHER" id="PTHR44083:SF35">
    <property type="entry name" value="TOPLESS-RELATED PROTEIN 4-LIKE ISOFORM X1"/>
    <property type="match status" value="1"/>
</dbReference>
<keyword evidence="2" id="KW-0677">Repeat</keyword>
<evidence type="ECO:0000256" key="3">
    <source>
        <dbReference type="PROSITE-ProRule" id="PRU00221"/>
    </source>
</evidence>
<dbReference type="InterPro" id="IPR027728">
    <property type="entry name" value="Topless_fam"/>
</dbReference>
<dbReference type="OrthoDB" id="972532at2759"/>
<sequence length="1075" mass="118378">MNYFEDRVRNGDWGEVENYISGFTKYDENKYSMAIIFQIRKQKYLEALDRKDPDKACDILIMDLKVLLDSNEDLYKELAQLLVLENIRENELLSGYGDIESSRGVVFAEIKKLIEKNPVFNDKLNFPSFKDGRLTSLLRQSLKWQHQLCKNPNHKPGILTLFVDHLCVTHTLACAVPPSHSNGLRAPSSIINPILNAGTASQSNGAGASSPVIRLTPHLGAISIPTGVPFLRAHVAFQPDPGSPSLDEWMTDPSSVPHPSASAGSIGFNIRDCSDILKHLRTPMNNPAEDNQNDDPEQVLKRTSPSGRSNEFPPMSMFADVNATKSSIEDRVSPATSTVSMHEDSQSLLDWKSKVADESSEKPIIWKVKQVNDPSSCRSLRLPDGLVSMRVSRLMYANSGNVIMSLYANAVHQLWKWPKNECNPTGEARTNTVPQLWQPRSGISVTNYISLINPEDAVPCFALSKNDSYLISTSGEGISLFNTMTFQTIATFMPPPPAATFLAFHPQDNNIIAIGMDDSSILIYYVRLNKVRAKLDAHQKRITGLAFSNICNVLVSAGADSQLCVWSIDTWEKKTSDYLQSPPAYPLVIAAHPHKPNQFALGLTDGGVCVIEPLELEGEWGTIPLQENSACSSTGHADSSDQSQSLKWQHHLSKNLNLKPDKLTLFADHICVTDQLLGRVNATTPSSIEDRVSPATSTVSMGDSRDLLDGNRKCQSLRAPDSLTLTRVSRLMYSNSGKAILALYANAVHTLWKWPKSDCNPTREARANTMPQLWKPRTRILMTNNINHTNPEDRVPCFDLSKNDAYVISASGGKISLYNIFTFKTMATFNPPPPAATFLAFHPQDSNIIAIGMNDSSIQIYNVKFDEIKTELKAHQKRITGLAFSNILNVLVSSGADSLKQTSEYLQSSPGCSAASLADTHVQFHCNQTHLLAFQERQIAVYEVPNLTCLVQSVPRRASGRITCATYSCDGQSIYISFENGSIGVYIAKTNCNYQSIFSSTYSLSDDIYFCSVSAYPLVIAAHPYKPNQFALGLTDGGVGVIEPLESEGEWGTLPPQEASAGSSTGHAASFDRPQ</sequence>
<dbReference type="InterPro" id="IPR036322">
    <property type="entry name" value="WD40_repeat_dom_sf"/>
</dbReference>
<feature type="repeat" description="WD" evidence="3">
    <location>
        <begin position="535"/>
        <end position="576"/>
    </location>
</feature>
<dbReference type="InterPro" id="IPR015943">
    <property type="entry name" value="WD40/YVTN_repeat-like_dom_sf"/>
</dbReference>
<dbReference type="InterPro" id="IPR006595">
    <property type="entry name" value="CTLH_C"/>
</dbReference>
<protein>
    <submittedName>
        <fullName evidence="6">Topless-related 4-like isoform X2</fullName>
    </submittedName>
</protein>
<dbReference type="PANTHER" id="PTHR44083">
    <property type="entry name" value="TOPLESS-RELATED PROTEIN 1-RELATED"/>
    <property type="match status" value="1"/>
</dbReference>
<dbReference type="Proteomes" id="UP000594638">
    <property type="component" value="Unassembled WGS sequence"/>
</dbReference>
<feature type="non-terminal residue" evidence="6">
    <location>
        <position position="1"/>
    </location>
</feature>
<organism evidence="6 7">
    <name type="scientific">Olea europaea subsp. europaea</name>
    <dbReference type="NCBI Taxonomy" id="158383"/>
    <lineage>
        <taxon>Eukaryota</taxon>
        <taxon>Viridiplantae</taxon>
        <taxon>Streptophyta</taxon>
        <taxon>Embryophyta</taxon>
        <taxon>Tracheophyta</taxon>
        <taxon>Spermatophyta</taxon>
        <taxon>Magnoliopsida</taxon>
        <taxon>eudicotyledons</taxon>
        <taxon>Gunneridae</taxon>
        <taxon>Pentapetalae</taxon>
        <taxon>asterids</taxon>
        <taxon>lamiids</taxon>
        <taxon>Lamiales</taxon>
        <taxon>Oleaceae</taxon>
        <taxon>Oleeae</taxon>
        <taxon>Olea</taxon>
    </lineage>
</organism>
<dbReference type="Pfam" id="PF00400">
    <property type="entry name" value="WD40"/>
    <property type="match status" value="1"/>
</dbReference>
<evidence type="ECO:0000259" key="5">
    <source>
        <dbReference type="PROSITE" id="PS50897"/>
    </source>
</evidence>
<dbReference type="SMART" id="SM00320">
    <property type="entry name" value="WD40"/>
    <property type="match status" value="7"/>
</dbReference>
<dbReference type="InterPro" id="IPR001680">
    <property type="entry name" value="WD40_rpt"/>
</dbReference>
<comment type="caution">
    <text evidence="6">The sequence shown here is derived from an EMBL/GenBank/DDBJ whole genome shotgun (WGS) entry which is preliminary data.</text>
</comment>
<dbReference type="EMBL" id="CACTIH010007262">
    <property type="protein sequence ID" value="CAA3006573.1"/>
    <property type="molecule type" value="Genomic_DNA"/>
</dbReference>
<dbReference type="AlphaFoldDB" id="A0A8S0TRN7"/>
<name>A0A8S0TRN7_OLEEU</name>
<dbReference type="Pfam" id="PF21889">
    <property type="entry name" value="TPR1-like_2nd"/>
    <property type="match status" value="1"/>
</dbReference>
<evidence type="ECO:0000313" key="6">
    <source>
        <dbReference type="EMBL" id="CAA3006573.1"/>
    </source>
</evidence>
<accession>A0A8S0TRN7</accession>
<dbReference type="GO" id="GO:0006355">
    <property type="term" value="P:regulation of DNA-templated transcription"/>
    <property type="evidence" value="ECO:0007669"/>
    <property type="project" value="InterPro"/>
</dbReference>
<keyword evidence="1 3" id="KW-0853">WD repeat</keyword>
<keyword evidence="7" id="KW-1185">Reference proteome</keyword>
<dbReference type="PROSITE" id="PS50897">
    <property type="entry name" value="CTLH"/>
    <property type="match status" value="1"/>
</dbReference>
<evidence type="ECO:0000256" key="1">
    <source>
        <dbReference type="ARBA" id="ARBA00022574"/>
    </source>
</evidence>
<reference evidence="6 7" key="1">
    <citation type="submission" date="2019-12" db="EMBL/GenBank/DDBJ databases">
        <authorList>
            <person name="Alioto T."/>
            <person name="Alioto T."/>
            <person name="Gomez Garrido J."/>
        </authorList>
    </citation>
    <scope>NUCLEOTIDE SEQUENCE [LARGE SCALE GENOMIC DNA]</scope>
</reference>
<dbReference type="InterPro" id="IPR054080">
    <property type="entry name" value="TPR1-like_2nd"/>
</dbReference>
<feature type="compositionally biased region" description="Low complexity" evidence="4">
    <location>
        <begin position="1059"/>
        <end position="1069"/>
    </location>
</feature>
<gene>
    <name evidence="6" type="ORF">OLEA9_A015329</name>
</gene>
<dbReference type="SUPFAM" id="SSF50978">
    <property type="entry name" value="WD40 repeat-like"/>
    <property type="match status" value="1"/>
</dbReference>